<dbReference type="InterPro" id="IPR029787">
    <property type="entry name" value="Nucleotide_cyclase"/>
</dbReference>
<evidence type="ECO:0000313" key="4">
    <source>
        <dbReference type="Proteomes" id="UP000596079"/>
    </source>
</evidence>
<sequence>MQLDDWIHQEPKQFEYFHRMMGYIMLSLVLIVYHYTEPDTNYQIFVPLFLALVLVITPKLSRWMIYKYDYNLKRNFFFVLDVIIVSVVLAAVHLDLVLSLLAVVTLLYTAINNKISFMMVSLAGLIGTMIFYLSTIGIFGFTSYFSPTSTELTVLGFICLITYFGVGNFYQSGRMQYMTQKKNHYFDQMNRYMEFANQLSRYAPVQLWQSIMKGESEAKIEYKRKKLTIFFSDIQGFTELSETLIPDDLAFLLNDYLSHMTEIAKKYEATVDKFMGDAILIFFGDPHSDGVEQDAKNCLEMAISMRQQMKLLRERWIKMGYPPLHIRMGISTGYCHVGNYGANHRMAYTIVGRDANLAARLQSAAEVDEILISEDTHNLIKNDYLCAPKKPIFLKGIKAPVRTWQVMEKYAFQKVEYQRWFDYEYKGFHLLLNLDEVQNYDYPELLHVLEKMIKRIQTQQQLTNSQGIVKLKLEDEVIEPLSAEEAFRAAERSKVI</sequence>
<dbReference type="Pfam" id="PF00211">
    <property type="entry name" value="Guanylate_cyc"/>
    <property type="match status" value="1"/>
</dbReference>
<dbReference type="CDD" id="cd07302">
    <property type="entry name" value="CHD"/>
    <property type="match status" value="1"/>
</dbReference>
<dbReference type="SUPFAM" id="SSF55073">
    <property type="entry name" value="Nucleotide cyclase"/>
    <property type="match status" value="1"/>
</dbReference>
<feature type="transmembrane region" description="Helical" evidence="1">
    <location>
        <begin position="82"/>
        <end position="111"/>
    </location>
</feature>
<accession>A0A7T7WKJ4</accession>
<keyword evidence="1" id="KW-0812">Transmembrane</keyword>
<dbReference type="AlphaFoldDB" id="A0A7T7WKJ4"/>
<dbReference type="GO" id="GO:0035556">
    <property type="term" value="P:intracellular signal transduction"/>
    <property type="evidence" value="ECO:0007669"/>
    <property type="project" value="InterPro"/>
</dbReference>
<dbReference type="InterPro" id="IPR050697">
    <property type="entry name" value="Adenylyl/Guanylyl_Cyclase_3/4"/>
</dbReference>
<dbReference type="Proteomes" id="UP000596079">
    <property type="component" value="Chromosome"/>
</dbReference>
<dbReference type="PROSITE" id="PS50125">
    <property type="entry name" value="GUANYLATE_CYCLASE_2"/>
    <property type="match status" value="1"/>
</dbReference>
<evidence type="ECO:0000313" key="3">
    <source>
        <dbReference type="EMBL" id="QQN89329.1"/>
    </source>
</evidence>
<reference evidence="3 4" key="1">
    <citation type="submission" date="2020-08" db="EMBL/GenBank/DDBJ databases">
        <title>Emergence of ISAba1-mediated novel tet(X) in Acinetobacter variabilis from a chicken farm.</title>
        <authorList>
            <person name="Peng K."/>
            <person name="Li R."/>
        </authorList>
    </citation>
    <scope>NUCLEOTIDE SEQUENCE [LARGE SCALE GENOMIC DNA]</scope>
    <source>
        <strain evidence="3 4">XM9F202-2</strain>
    </source>
</reference>
<proteinExistence type="predicted"/>
<dbReference type="EMBL" id="CP060811">
    <property type="protein sequence ID" value="QQN89329.1"/>
    <property type="molecule type" value="Genomic_DNA"/>
</dbReference>
<keyword evidence="1" id="KW-0472">Membrane</keyword>
<feature type="domain" description="Guanylate cyclase" evidence="2">
    <location>
        <begin position="228"/>
        <end position="362"/>
    </location>
</feature>
<dbReference type="Gene3D" id="3.30.70.1230">
    <property type="entry name" value="Nucleotide cyclase"/>
    <property type="match status" value="1"/>
</dbReference>
<dbReference type="SMART" id="SM00044">
    <property type="entry name" value="CYCc"/>
    <property type="match status" value="1"/>
</dbReference>
<dbReference type="GO" id="GO:0006171">
    <property type="term" value="P:cAMP biosynthetic process"/>
    <property type="evidence" value="ECO:0007669"/>
    <property type="project" value="TreeGrafter"/>
</dbReference>
<evidence type="ECO:0000259" key="2">
    <source>
        <dbReference type="PROSITE" id="PS50125"/>
    </source>
</evidence>
<feature type="transmembrane region" description="Helical" evidence="1">
    <location>
        <begin position="20"/>
        <end position="36"/>
    </location>
</feature>
<keyword evidence="1" id="KW-1133">Transmembrane helix</keyword>
<dbReference type="PANTHER" id="PTHR43081">
    <property type="entry name" value="ADENYLATE CYCLASE, TERMINAL-DIFFERENTIATION SPECIFIC-RELATED"/>
    <property type="match status" value="1"/>
</dbReference>
<dbReference type="RefSeq" id="WP_159122747.1">
    <property type="nucleotide sequence ID" value="NZ_CP060811.1"/>
</dbReference>
<protein>
    <submittedName>
        <fullName evidence="3">Adenylate/guanylate cyclase domain-containing protein</fullName>
    </submittedName>
</protein>
<organism evidence="3 4">
    <name type="scientific">Acinetobacter variabilis</name>
    <dbReference type="NCBI Taxonomy" id="70346"/>
    <lineage>
        <taxon>Bacteria</taxon>
        <taxon>Pseudomonadati</taxon>
        <taxon>Pseudomonadota</taxon>
        <taxon>Gammaproteobacteria</taxon>
        <taxon>Moraxellales</taxon>
        <taxon>Moraxellaceae</taxon>
        <taxon>Acinetobacter</taxon>
    </lineage>
</organism>
<dbReference type="PANTHER" id="PTHR43081:SF18">
    <property type="entry name" value="BLL7624 PROTEIN"/>
    <property type="match status" value="1"/>
</dbReference>
<gene>
    <name evidence="3" type="ORF">IAQ69_06660</name>
</gene>
<feature type="transmembrane region" description="Helical" evidence="1">
    <location>
        <begin position="117"/>
        <end position="140"/>
    </location>
</feature>
<feature type="transmembrane region" description="Helical" evidence="1">
    <location>
        <begin position="42"/>
        <end position="61"/>
    </location>
</feature>
<dbReference type="GeneID" id="89666195"/>
<dbReference type="GO" id="GO:0004016">
    <property type="term" value="F:adenylate cyclase activity"/>
    <property type="evidence" value="ECO:0007669"/>
    <property type="project" value="UniProtKB-ARBA"/>
</dbReference>
<evidence type="ECO:0000256" key="1">
    <source>
        <dbReference type="SAM" id="Phobius"/>
    </source>
</evidence>
<feature type="transmembrane region" description="Helical" evidence="1">
    <location>
        <begin position="152"/>
        <end position="170"/>
    </location>
</feature>
<name>A0A7T7WKJ4_9GAMM</name>
<dbReference type="InterPro" id="IPR001054">
    <property type="entry name" value="A/G_cyclase"/>
</dbReference>